<dbReference type="RefSeq" id="WP_229677712.1">
    <property type="nucleotide sequence ID" value="NZ_BMKS01000001.1"/>
</dbReference>
<dbReference type="Pfam" id="PF00903">
    <property type="entry name" value="Glyoxalase"/>
    <property type="match status" value="1"/>
</dbReference>
<dbReference type="Gene3D" id="3.30.720.110">
    <property type="match status" value="1"/>
</dbReference>
<dbReference type="SUPFAM" id="SSF55961">
    <property type="entry name" value="Bet v1-like"/>
    <property type="match status" value="1"/>
</dbReference>
<dbReference type="EMBL" id="BMKS01000001">
    <property type="protein sequence ID" value="GGG15995.1"/>
    <property type="molecule type" value="Genomic_DNA"/>
</dbReference>
<name>A0A8J2Z7W4_9PROT</name>
<dbReference type="PROSITE" id="PS51819">
    <property type="entry name" value="VOC"/>
    <property type="match status" value="1"/>
</dbReference>
<protein>
    <recommendedName>
        <fullName evidence="2">VOC domain-containing protein</fullName>
    </recommendedName>
</protein>
<sequence length="314" mass="34186">MGNRGNSDAAAAAAGEFAVSRTFDAPREQVFAAWTECAHLMRWWGPKGCTMLSCRNDLRPGGTFHYGMRMPNNGPTLWGKWVHREIVRPERLVFLASFADEAGNTVRNPWSAEWPLETLSIATFAEQDGRTTITLRAVPHEATEAERKTFEAAHASLRQGWSGTFDRFADHLEGSGSMKSQAVIPYLTVRGAAEAIAFYAKAFGAVEQMRLPAQDGKRLMHAALSISGGSLFLSDEFPEQCGVSAPVNGQQPPVGVVLDLASPAEVDATYRRAIEAGATSVMEPSDQFWGARFAALVDPFGHRWMLNAAPEKAA</sequence>
<dbReference type="Gene3D" id="3.30.720.120">
    <property type="match status" value="1"/>
</dbReference>
<evidence type="ECO:0000259" key="2">
    <source>
        <dbReference type="PROSITE" id="PS51819"/>
    </source>
</evidence>
<evidence type="ECO:0000313" key="4">
    <source>
        <dbReference type="Proteomes" id="UP000597507"/>
    </source>
</evidence>
<dbReference type="InterPro" id="IPR037523">
    <property type="entry name" value="VOC_core"/>
</dbReference>
<dbReference type="PANTHER" id="PTHR34109:SF1">
    <property type="entry name" value="VOC DOMAIN-CONTAINING PROTEIN"/>
    <property type="match status" value="1"/>
</dbReference>
<feature type="domain" description="VOC" evidence="2">
    <location>
        <begin position="180"/>
        <end position="309"/>
    </location>
</feature>
<keyword evidence="4" id="KW-1185">Reference proteome</keyword>
<dbReference type="InterPro" id="IPR004360">
    <property type="entry name" value="Glyas_Fos-R_dOase_dom"/>
</dbReference>
<dbReference type="Gene3D" id="3.30.530.20">
    <property type="match status" value="1"/>
</dbReference>
<dbReference type="InterPro" id="IPR023393">
    <property type="entry name" value="START-like_dom_sf"/>
</dbReference>
<dbReference type="Proteomes" id="UP000597507">
    <property type="component" value="Unassembled WGS sequence"/>
</dbReference>
<dbReference type="SUPFAM" id="SSF54593">
    <property type="entry name" value="Glyoxalase/Bleomycin resistance protein/Dihydroxybiphenyl dioxygenase"/>
    <property type="match status" value="1"/>
</dbReference>
<reference evidence="3 4" key="1">
    <citation type="journal article" date="2014" name="Int. J. Syst. Evol. Microbiol.">
        <title>Complete genome sequence of Corynebacterium casei LMG S-19264T (=DSM 44701T), isolated from a smear-ripened cheese.</title>
        <authorList>
            <consortium name="US DOE Joint Genome Institute (JGI-PGF)"/>
            <person name="Walter F."/>
            <person name="Albersmeier A."/>
            <person name="Kalinowski J."/>
            <person name="Ruckert C."/>
        </authorList>
    </citation>
    <scope>NUCLEOTIDE SEQUENCE [LARGE SCALE GENOMIC DNA]</scope>
    <source>
        <strain evidence="3 4">CGMCC 1.16330</strain>
    </source>
</reference>
<evidence type="ECO:0000256" key="1">
    <source>
        <dbReference type="ARBA" id="ARBA00006817"/>
    </source>
</evidence>
<organism evidence="3 4">
    <name type="scientific">Caldovatus sediminis</name>
    <dbReference type="NCBI Taxonomy" id="2041189"/>
    <lineage>
        <taxon>Bacteria</taxon>
        <taxon>Pseudomonadati</taxon>
        <taxon>Pseudomonadota</taxon>
        <taxon>Alphaproteobacteria</taxon>
        <taxon>Acetobacterales</taxon>
        <taxon>Roseomonadaceae</taxon>
        <taxon>Caldovatus</taxon>
    </lineage>
</organism>
<dbReference type="CDD" id="cd07814">
    <property type="entry name" value="SRPBCC_CalC_Aha1-like"/>
    <property type="match status" value="1"/>
</dbReference>
<evidence type="ECO:0000313" key="3">
    <source>
        <dbReference type="EMBL" id="GGG15995.1"/>
    </source>
</evidence>
<comment type="similarity">
    <text evidence="1">Belongs to the AHA1 family.</text>
</comment>
<comment type="caution">
    <text evidence="3">The sequence shown here is derived from an EMBL/GenBank/DDBJ whole genome shotgun (WGS) entry which is preliminary data.</text>
</comment>
<dbReference type="CDD" id="cd07246">
    <property type="entry name" value="VOC_like"/>
    <property type="match status" value="1"/>
</dbReference>
<dbReference type="InterPro" id="IPR029068">
    <property type="entry name" value="Glyas_Bleomycin-R_OHBP_Dase"/>
</dbReference>
<dbReference type="Pfam" id="PF08327">
    <property type="entry name" value="AHSA1"/>
    <property type="match status" value="1"/>
</dbReference>
<dbReference type="AlphaFoldDB" id="A0A8J2Z7W4"/>
<proteinExistence type="inferred from homology"/>
<dbReference type="PANTHER" id="PTHR34109">
    <property type="entry name" value="BNAUNNG04460D PROTEIN-RELATED"/>
    <property type="match status" value="1"/>
</dbReference>
<gene>
    <name evidence="3" type="ORF">GCM10010964_00400</name>
</gene>
<dbReference type="InterPro" id="IPR013538">
    <property type="entry name" value="ASHA1/2-like_C"/>
</dbReference>
<accession>A0A8J2Z7W4</accession>